<dbReference type="PANTHER" id="PTHR34883">
    <property type="entry name" value="SERINE-RICH PROTEIN, PUTATIVE-RELATED-RELATED"/>
    <property type="match status" value="1"/>
</dbReference>
<keyword evidence="5" id="KW-1185">Reference proteome</keyword>
<feature type="transmembrane region" description="Helical" evidence="2">
    <location>
        <begin position="225"/>
        <end position="247"/>
    </location>
</feature>
<dbReference type="CDD" id="cd12087">
    <property type="entry name" value="TM_EGFR-like"/>
    <property type="match status" value="1"/>
</dbReference>
<feature type="chain" id="PRO_5018299057" evidence="3">
    <location>
        <begin position="32"/>
        <end position="528"/>
    </location>
</feature>
<feature type="region of interest" description="Disordered" evidence="1">
    <location>
        <begin position="190"/>
        <end position="216"/>
    </location>
</feature>
<dbReference type="PANTHER" id="PTHR34883:SF19">
    <property type="entry name" value="EXTRACELLULAR SERINE-RICH PROTEIN"/>
    <property type="match status" value="1"/>
</dbReference>
<keyword evidence="2" id="KW-0472">Membrane</keyword>
<organism evidence="4 5">
    <name type="scientific">Pyrenophora seminiperda CCB06</name>
    <dbReference type="NCBI Taxonomy" id="1302712"/>
    <lineage>
        <taxon>Eukaryota</taxon>
        <taxon>Fungi</taxon>
        <taxon>Dikarya</taxon>
        <taxon>Ascomycota</taxon>
        <taxon>Pezizomycotina</taxon>
        <taxon>Dothideomycetes</taxon>
        <taxon>Pleosporomycetidae</taxon>
        <taxon>Pleosporales</taxon>
        <taxon>Pleosporineae</taxon>
        <taxon>Pleosporaceae</taxon>
        <taxon>Pyrenophora</taxon>
    </lineage>
</organism>
<dbReference type="Gene3D" id="2.60.40.420">
    <property type="entry name" value="Cupredoxins - blue copper proteins"/>
    <property type="match status" value="1"/>
</dbReference>
<gene>
    <name evidence="4" type="ORF">GMOD_00007963</name>
</gene>
<keyword evidence="2" id="KW-1133">Transmembrane helix</keyword>
<dbReference type="EMBL" id="KE747840">
    <property type="protein sequence ID" value="RMZ73453.1"/>
    <property type="molecule type" value="Genomic_DNA"/>
</dbReference>
<feature type="compositionally biased region" description="Low complexity" evidence="1">
    <location>
        <begin position="199"/>
        <end position="212"/>
    </location>
</feature>
<dbReference type="Proteomes" id="UP000265663">
    <property type="component" value="Unassembled WGS sequence"/>
</dbReference>
<evidence type="ECO:0000313" key="4">
    <source>
        <dbReference type="EMBL" id="RMZ73453.1"/>
    </source>
</evidence>
<evidence type="ECO:0000256" key="3">
    <source>
        <dbReference type="SAM" id="SignalP"/>
    </source>
</evidence>
<feature type="signal peptide" evidence="3">
    <location>
        <begin position="1"/>
        <end position="31"/>
    </location>
</feature>
<dbReference type="OrthoDB" id="2331100at2759"/>
<feature type="compositionally biased region" description="Basic and acidic residues" evidence="1">
    <location>
        <begin position="493"/>
        <end position="502"/>
    </location>
</feature>
<evidence type="ECO:0000313" key="5">
    <source>
        <dbReference type="Proteomes" id="UP000265663"/>
    </source>
</evidence>
<protein>
    <submittedName>
        <fullName evidence="4">Extracellular serine-rich</fullName>
    </submittedName>
</protein>
<dbReference type="InterPro" id="IPR008972">
    <property type="entry name" value="Cupredoxin"/>
</dbReference>
<dbReference type="CDD" id="cd00920">
    <property type="entry name" value="Cupredoxin"/>
    <property type="match status" value="1"/>
</dbReference>
<dbReference type="AlphaFoldDB" id="A0A3M7MG43"/>
<reference evidence="4 5" key="1">
    <citation type="journal article" date="2014" name="PLoS ONE">
        <title>De novo Genome Assembly of the Fungal Plant Pathogen Pyrenophora semeniperda.</title>
        <authorList>
            <person name="Soliai M.M."/>
            <person name="Meyer S.E."/>
            <person name="Udall J.A."/>
            <person name="Elzinga D.E."/>
            <person name="Hermansen R.A."/>
            <person name="Bodily P.M."/>
            <person name="Hart A.A."/>
            <person name="Coleman C.E."/>
        </authorList>
    </citation>
    <scope>NUCLEOTIDE SEQUENCE [LARGE SCALE GENOMIC DNA]</scope>
    <source>
        <strain evidence="4 5">CCB06</strain>
        <tissue evidence="4">Mycelium</tissue>
    </source>
</reference>
<keyword evidence="3" id="KW-0732">Signal</keyword>
<sequence>MAFPKYGGPSRLPSVLLCLFLAIQFSAICLAQSNTAAGRSSLSPTTSTTASSAAAQTHTIQVGLIDHVFKPDSVVANIGDTIAFDFYPLNHSVVRAEYGFPCIPYEMTGPNKTGFFSGFNAVDTVLSSPPTYRIRINDTNPVFFYCSAPGSCIDRGMVGAINPNASTSVAHQHELALNSTYMLNPGEPFPAESPLPSNLPTGSGTPGLSGSLPPHPHHKSLSGGAIAGIVIGAISVIVLAALLFFFWGRAKSLKEEVNRKAGTVRRLSPSSSSAAMLGPGSAGGGGGAAQVNGGGAGVGVYQTYQQQHSTTTSPMSQRNHMYSHELGNNGTYAPPANFSVPAPAYFATHTHQPAKYDMNSSPTAYTPPPVELPPTASFQHILHNAPAPTFPRTNTPPLRSYSPFSSYNHFRSASPHCLALMDKEGQPGAGAACAGGGCNTTSSPLQHDDMIPSYFESVYRREQPLFVNQRSGPVEMEGSEVGYSAGSGGGGEGKGDEAEGKGRGVVGTAGTTPRWEEVVVVGEEGVRF</sequence>
<dbReference type="InterPro" id="IPR052953">
    <property type="entry name" value="Ser-rich/MCO-related"/>
</dbReference>
<proteinExistence type="predicted"/>
<name>A0A3M7MG43_9PLEO</name>
<keyword evidence="2" id="KW-0812">Transmembrane</keyword>
<dbReference type="SUPFAM" id="SSF49503">
    <property type="entry name" value="Cupredoxins"/>
    <property type="match status" value="1"/>
</dbReference>
<evidence type="ECO:0000256" key="1">
    <source>
        <dbReference type="SAM" id="MobiDB-lite"/>
    </source>
</evidence>
<evidence type="ECO:0000256" key="2">
    <source>
        <dbReference type="SAM" id="Phobius"/>
    </source>
</evidence>
<accession>A0A3M7MG43</accession>
<feature type="region of interest" description="Disordered" evidence="1">
    <location>
        <begin position="477"/>
        <end position="510"/>
    </location>
</feature>